<evidence type="ECO:0000256" key="6">
    <source>
        <dbReference type="ARBA" id="ARBA00022833"/>
    </source>
</evidence>
<dbReference type="GO" id="GO:0016020">
    <property type="term" value="C:membrane"/>
    <property type="evidence" value="ECO:0007669"/>
    <property type="project" value="UniProtKB-SubCell"/>
</dbReference>
<feature type="compositionally biased region" description="Basic and acidic residues" evidence="10">
    <location>
        <begin position="432"/>
        <end position="450"/>
    </location>
</feature>
<organism evidence="13">
    <name type="scientific">Fagus sylvatica</name>
    <name type="common">Beechnut</name>
    <dbReference type="NCBI Taxonomy" id="28930"/>
    <lineage>
        <taxon>Eukaryota</taxon>
        <taxon>Viridiplantae</taxon>
        <taxon>Streptophyta</taxon>
        <taxon>Embryophyta</taxon>
        <taxon>Tracheophyta</taxon>
        <taxon>Spermatophyta</taxon>
        <taxon>Magnoliopsida</taxon>
        <taxon>eudicotyledons</taxon>
        <taxon>Gunneridae</taxon>
        <taxon>Pentapetalae</taxon>
        <taxon>rosids</taxon>
        <taxon>fabids</taxon>
        <taxon>Fagales</taxon>
        <taxon>Fagaceae</taxon>
        <taxon>Fagus</taxon>
    </lineage>
</organism>
<dbReference type="Gene3D" id="1.20.1510.10">
    <property type="entry name" value="Cation efflux protein transmembrane domain"/>
    <property type="match status" value="1"/>
</dbReference>
<feature type="region of interest" description="Disordered" evidence="10">
    <location>
        <begin position="1398"/>
        <end position="1456"/>
    </location>
</feature>
<dbReference type="InterPro" id="IPR002524">
    <property type="entry name" value="Cation_efflux"/>
</dbReference>
<keyword evidence="4" id="KW-0479">Metal-binding</keyword>
<gene>
    <name evidence="13" type="ORF">FSB_LOCUS19018</name>
</gene>
<evidence type="ECO:0000256" key="3">
    <source>
        <dbReference type="ARBA" id="ARBA00022692"/>
    </source>
</evidence>
<keyword evidence="6" id="KW-0862">Zinc</keyword>
<name>A0A2N9FK03_FAGSY</name>
<feature type="compositionally biased region" description="Low complexity" evidence="10">
    <location>
        <begin position="69"/>
        <end position="79"/>
    </location>
</feature>
<dbReference type="InterPro" id="IPR031052">
    <property type="entry name" value="FHY3/FAR1"/>
</dbReference>
<dbReference type="InterPro" id="IPR058533">
    <property type="entry name" value="Cation_efflux_TM"/>
</dbReference>
<dbReference type="Pfam" id="PF10551">
    <property type="entry name" value="MULE"/>
    <property type="match status" value="1"/>
</dbReference>
<comment type="similarity">
    <text evidence="2">Belongs to the FHY3/FAR1 family.</text>
</comment>
<protein>
    <recommendedName>
        <fullName evidence="12">SWIM-type domain-containing protein</fullName>
    </recommendedName>
</protein>
<feature type="transmembrane region" description="Helical" evidence="11">
    <location>
        <begin position="518"/>
        <end position="541"/>
    </location>
</feature>
<evidence type="ECO:0000256" key="5">
    <source>
        <dbReference type="ARBA" id="ARBA00022771"/>
    </source>
</evidence>
<feature type="compositionally biased region" description="Polar residues" evidence="10">
    <location>
        <begin position="176"/>
        <end position="191"/>
    </location>
</feature>
<feature type="transmembrane region" description="Helical" evidence="11">
    <location>
        <begin position="349"/>
        <end position="371"/>
    </location>
</feature>
<keyword evidence="7 11" id="KW-1133">Transmembrane helix</keyword>
<evidence type="ECO:0000256" key="8">
    <source>
        <dbReference type="ARBA" id="ARBA00023136"/>
    </source>
</evidence>
<feature type="transmembrane region" description="Helical" evidence="11">
    <location>
        <begin position="383"/>
        <end position="403"/>
    </location>
</feature>
<feature type="compositionally biased region" description="Basic and acidic residues" evidence="10">
    <location>
        <begin position="471"/>
        <end position="504"/>
    </location>
</feature>
<feature type="compositionally biased region" description="Acidic residues" evidence="10">
    <location>
        <begin position="738"/>
        <end position="747"/>
    </location>
</feature>
<evidence type="ECO:0000256" key="1">
    <source>
        <dbReference type="ARBA" id="ARBA00004141"/>
    </source>
</evidence>
<feature type="domain" description="SWIM-type" evidence="12">
    <location>
        <begin position="1287"/>
        <end position="1334"/>
    </location>
</feature>
<evidence type="ECO:0000313" key="13">
    <source>
        <dbReference type="EMBL" id="SPC91136.1"/>
    </source>
</evidence>
<feature type="transmembrane region" description="Helical" evidence="11">
    <location>
        <begin position="547"/>
        <end position="568"/>
    </location>
</feature>
<keyword evidence="3 11" id="KW-0812">Transmembrane</keyword>
<evidence type="ECO:0000259" key="12">
    <source>
        <dbReference type="PROSITE" id="PS50966"/>
    </source>
</evidence>
<reference evidence="13" key="1">
    <citation type="submission" date="2018-02" db="EMBL/GenBank/DDBJ databases">
        <authorList>
            <person name="Cohen D.B."/>
            <person name="Kent A.D."/>
        </authorList>
    </citation>
    <scope>NUCLEOTIDE SEQUENCE</scope>
</reference>
<dbReference type="NCBIfam" id="TIGR01297">
    <property type="entry name" value="CDF"/>
    <property type="match status" value="1"/>
</dbReference>
<dbReference type="GO" id="GO:0008324">
    <property type="term" value="F:monoatomic cation transmembrane transporter activity"/>
    <property type="evidence" value="ECO:0007669"/>
    <property type="project" value="InterPro"/>
</dbReference>
<feature type="transmembrane region" description="Helical" evidence="11">
    <location>
        <begin position="282"/>
        <end position="301"/>
    </location>
</feature>
<feature type="compositionally biased region" description="Basic residues" evidence="10">
    <location>
        <begin position="1433"/>
        <end position="1442"/>
    </location>
</feature>
<dbReference type="Pfam" id="PF03101">
    <property type="entry name" value="FAR1"/>
    <property type="match status" value="1"/>
</dbReference>
<dbReference type="PANTHER" id="PTHR31669">
    <property type="entry name" value="PROTEIN FAR1-RELATED SEQUENCE 10-RELATED"/>
    <property type="match status" value="1"/>
</dbReference>
<keyword evidence="5 9" id="KW-0863">Zinc-finger</keyword>
<feature type="transmembrane region" description="Helical" evidence="11">
    <location>
        <begin position="313"/>
        <end position="337"/>
    </location>
</feature>
<proteinExistence type="inferred from homology"/>
<feature type="compositionally biased region" description="Polar residues" evidence="10">
    <location>
        <begin position="56"/>
        <end position="68"/>
    </location>
</feature>
<evidence type="ECO:0000256" key="4">
    <source>
        <dbReference type="ARBA" id="ARBA00022723"/>
    </source>
</evidence>
<dbReference type="SUPFAM" id="SSF161111">
    <property type="entry name" value="Cation efflux protein transmembrane domain-like"/>
    <property type="match status" value="1"/>
</dbReference>
<dbReference type="PANTHER" id="PTHR31669:SF299">
    <property type="entry name" value="PROTEIN FAR1-RELATED SEQUENCE"/>
    <property type="match status" value="1"/>
</dbReference>
<evidence type="ECO:0000256" key="7">
    <source>
        <dbReference type="ARBA" id="ARBA00022989"/>
    </source>
</evidence>
<feature type="compositionally biased region" description="Low complexity" evidence="10">
    <location>
        <begin position="113"/>
        <end position="129"/>
    </location>
</feature>
<dbReference type="Pfam" id="PF01545">
    <property type="entry name" value="Cation_efflux"/>
    <property type="match status" value="1"/>
</dbReference>
<dbReference type="InterPro" id="IPR007527">
    <property type="entry name" value="Znf_SWIM"/>
</dbReference>
<feature type="compositionally biased region" description="Basic and acidic residues" evidence="10">
    <location>
        <begin position="1443"/>
        <end position="1453"/>
    </location>
</feature>
<dbReference type="InterPro" id="IPR006564">
    <property type="entry name" value="Znf_PMZ"/>
</dbReference>
<sequence>MESIAPPTRSEPGSPIISGNRIPHARSHSISSFFPPRRSQSSVGSASNETDLRLSPSISSFFPPTRSQIESPESNIESSESNERLQQFSHSIQAIFSPTQSDQTESSESNERIPPFSHSIPSIFPPESSESNERLPPFSHSIPSVFPPESSVSNGRLIARSSHSIPSVFQPDKSDTASSDSVHQYSPSHSINAYGEKLGSQAIFKSIAPPNTSNPSEPMRTNIKMEEQNSQGRQIIEISVDVPTGEGCNGGSKLCGEAACGFSDAGSNSKDAKERSASMRKLLMAVALCVVFMSVEVVGGIKANSLAILTDAAYLLSDVASFAISLFSIWAGGWEATPRQSYGFFRVEILGALVSMQLIWLLAGILVYEAIVRLVHDTDEVNGFLMFLVATFGLVVNIIKAFLLGHDNGHGHGHGHGHDEHGHGMTISAHHHHEEHPEDEHHHGHDDPAHHHGPGISHSHEMTISTHHHHHYDEHPEDEHQHGHEDPAHHHEDHTEPLLDKPENAPEQKKRNINVQGAYLHVLGDSIQSIGVMIGGAIIWYKPEWKIVDLICTLIFAVIVLGTTIKMLRNILEVLMESTPREIDATKLEKGLLEMEEVMAIHELHIWAITVGKILLACHVKIRPEANADMVLDNVINYIRREYNISHSLAATQFTAQGYKLAPFLSLSPYPKSTPPVPAFPPPLRTTGSNQATSTAFTMTSQVPDSTPRVFTSPSPPTGPPICHQDPTATNPSFLDNLYDEDEDEDKDKDKDIEFNPFESNLCTGNESNDCIVDQQKEAQVELTNGSSNRAMVVPSIGMKFDCDDTAYEFYKEYAHRIGFSVRKHFVKRARTGQVKRRTFCCSKEGERGFDKRRVNAAFRLPISRVGCSAQMTCQLQKDGMLEIVSFHEQHNHEFAPSPMKHMLRSKRRITPAQKAIADDAEKSGISIKQAIDLLSMQAGGRENLGFLDVDYKNYIHCKRRMALKKGDGRAVMEYFHKMQLEDPSYFYSIQLDDDDQIMNIFWVDARSVVDYGHFGDVICFDTTYRTNTYDRPFAPFVGVNHHKQTIIFGAALLYDETLESFKWLFATFLSAMSGKQPRTILTDQSAAMAKAIAEVFPEANHRLCVWHIYQNAAKHLSHVFHSSKQFTDDFSDCVYNYEDEDSFLVAWDNMLKKYGLTDNKWLAGIFEVKEKWAMVYGRQMFTADMKSTQRSESINNVLKKYLKPKHDILRFLGHYSRVLADKRHQELQAEFKMRQTRPVLQVDVEMLRHAVELYTPEMFQMFQDEYMKIGDCTIYKTSKSDSITEYKVKYRQRTHEHLVKYEASTTTVQCNCMKFTFIGILCVHALKVLDKKNVKRLPTDYILKRWTQDAKVGSIKDYRVIDIKGNTQEFIGKRYSHLSHEFREICTLAAEGDGGIESHGNRTSQGNCRIKTKPTVGRPKRRLKNALEQRKNAKSRSKINKQKVDSSHEKHSNVRQVSQLMDNLTQESLVGSNLVGEEHVVGPCFQEFYGLNQVSIPPSNIIQEEYHIGNNSK</sequence>
<comment type="subcellular location">
    <subcellularLocation>
        <location evidence="1">Membrane</location>
        <topology evidence="1">Multi-pass membrane protein</topology>
    </subcellularLocation>
</comment>
<keyword evidence="8 11" id="KW-0472">Membrane</keyword>
<dbReference type="PROSITE" id="PS50966">
    <property type="entry name" value="ZF_SWIM"/>
    <property type="match status" value="1"/>
</dbReference>
<dbReference type="GO" id="GO:0006355">
    <property type="term" value="P:regulation of DNA-templated transcription"/>
    <property type="evidence" value="ECO:0007669"/>
    <property type="project" value="InterPro"/>
</dbReference>
<dbReference type="InterPro" id="IPR018289">
    <property type="entry name" value="MULE_transposase_dom"/>
</dbReference>
<dbReference type="EMBL" id="OIVN01001206">
    <property type="protein sequence ID" value="SPC91136.1"/>
    <property type="molecule type" value="Genomic_DNA"/>
</dbReference>
<accession>A0A2N9FK03</accession>
<evidence type="ECO:0000256" key="9">
    <source>
        <dbReference type="PROSITE-ProRule" id="PRU00325"/>
    </source>
</evidence>
<evidence type="ECO:0000256" key="2">
    <source>
        <dbReference type="ARBA" id="ARBA00005889"/>
    </source>
</evidence>
<feature type="region of interest" description="Disordered" evidence="10">
    <location>
        <begin position="1"/>
        <end position="191"/>
    </location>
</feature>
<evidence type="ECO:0000256" key="10">
    <source>
        <dbReference type="SAM" id="MobiDB-lite"/>
    </source>
</evidence>
<dbReference type="SMART" id="SM00575">
    <property type="entry name" value="ZnF_PMZ"/>
    <property type="match status" value="1"/>
</dbReference>
<feature type="region of interest" description="Disordered" evidence="10">
    <location>
        <begin position="699"/>
        <end position="761"/>
    </location>
</feature>
<feature type="compositionally biased region" description="Polar residues" evidence="10">
    <location>
        <begin position="699"/>
        <end position="713"/>
    </location>
</feature>
<feature type="compositionally biased region" description="Polar residues" evidence="10">
    <location>
        <begin position="84"/>
        <end position="107"/>
    </location>
</feature>
<feature type="region of interest" description="Disordered" evidence="10">
    <location>
        <begin position="411"/>
        <end position="504"/>
    </location>
</feature>
<evidence type="ECO:0000256" key="11">
    <source>
        <dbReference type="SAM" id="Phobius"/>
    </source>
</evidence>
<dbReference type="InterPro" id="IPR004330">
    <property type="entry name" value="FAR1_DNA_bnd_dom"/>
</dbReference>
<feature type="compositionally biased region" description="Low complexity" evidence="10">
    <location>
        <begin position="28"/>
        <end position="42"/>
    </location>
</feature>
<dbReference type="GO" id="GO:0008270">
    <property type="term" value="F:zinc ion binding"/>
    <property type="evidence" value="ECO:0007669"/>
    <property type="project" value="UniProtKB-KW"/>
</dbReference>
<dbReference type="InterPro" id="IPR027469">
    <property type="entry name" value="Cation_efflux_TMD_sf"/>
</dbReference>